<gene>
    <name evidence="2" type="ORF">H103_06725</name>
</gene>
<accession>A0A022VV53</accession>
<sequence>MSVDTKKNYFGPRDDENAEEYWTILLEAEELGDAEEWDKACEAQERAVKYAEEHYGDDLNAKSGLAYLYRQVSRHKDAEALDRYILSVRQQILGDDHEDTVASLNNLAIDLKAQGEYDQSLELDKKALDIMLRIKGEDSQTTQTSMHNLANSYFNNKDYQAALDLHQRALDLRTKSLGPEHYQTIMTMDLLGRDYGALNKLQEAIALQEKAVEAAKSHLGPSNQTTIKCSLNLASTYGRLNQANAEEMPGGTWESKGIKLLEGIVEMQRQGPGEDHSDTIAAINNLSVAYFHAGRLEDAIPLMQKSVDWNMKKLGPNHPQTQAASGNLDYVFEKLGMTRASIF</sequence>
<organism evidence="2">
    <name type="scientific">Trichophyton rubrum CBS 288.86</name>
    <dbReference type="NCBI Taxonomy" id="1215330"/>
    <lineage>
        <taxon>Eukaryota</taxon>
        <taxon>Fungi</taxon>
        <taxon>Dikarya</taxon>
        <taxon>Ascomycota</taxon>
        <taxon>Pezizomycotina</taxon>
        <taxon>Eurotiomycetes</taxon>
        <taxon>Eurotiomycetidae</taxon>
        <taxon>Onygenales</taxon>
        <taxon>Arthrodermataceae</taxon>
        <taxon>Trichophyton</taxon>
    </lineage>
</organism>
<dbReference type="AlphaFoldDB" id="A0A022VV53"/>
<dbReference type="PANTHER" id="PTHR46082">
    <property type="entry name" value="ATP/GTP-BINDING PROTEIN-RELATED"/>
    <property type="match status" value="1"/>
</dbReference>
<keyword evidence="1" id="KW-0802">TPR repeat</keyword>
<dbReference type="InterPro" id="IPR019734">
    <property type="entry name" value="TPR_rpt"/>
</dbReference>
<dbReference type="Pfam" id="PF13374">
    <property type="entry name" value="TPR_10"/>
    <property type="match status" value="1"/>
</dbReference>
<protein>
    <recommendedName>
        <fullName evidence="3">MalT-like TPR region domain-containing protein</fullName>
    </recommendedName>
</protein>
<dbReference type="InterPro" id="IPR053137">
    <property type="entry name" value="NLR-like"/>
</dbReference>
<dbReference type="PROSITE" id="PS50005">
    <property type="entry name" value="TPR"/>
    <property type="match status" value="1"/>
</dbReference>
<dbReference type="InterPro" id="IPR011990">
    <property type="entry name" value="TPR-like_helical_dom_sf"/>
</dbReference>
<dbReference type="Pfam" id="PF13424">
    <property type="entry name" value="TPR_12"/>
    <property type="match status" value="2"/>
</dbReference>
<dbReference type="HOGENOM" id="CLU_000288_125_15_1"/>
<dbReference type="PANTHER" id="PTHR46082:SF6">
    <property type="entry name" value="AAA+ ATPASE DOMAIN-CONTAINING PROTEIN-RELATED"/>
    <property type="match status" value="1"/>
</dbReference>
<reference evidence="2" key="1">
    <citation type="submission" date="2014-02" db="EMBL/GenBank/DDBJ databases">
        <title>The Genome Sequence of Trichophyton rubrum (morphotype fischeri) CBS 288.86.</title>
        <authorList>
            <consortium name="The Broad Institute Genomics Platform"/>
            <person name="Cuomo C.A."/>
            <person name="White T.C."/>
            <person name="Graser Y."/>
            <person name="Martinez-Rossi N."/>
            <person name="Heitman J."/>
            <person name="Young S.K."/>
            <person name="Zeng Q."/>
            <person name="Gargeya S."/>
            <person name="Abouelleil A."/>
            <person name="Alvarado L."/>
            <person name="Chapman S.B."/>
            <person name="Gainer-Dewar J."/>
            <person name="Goldberg J."/>
            <person name="Griggs A."/>
            <person name="Gujja S."/>
            <person name="Hansen M."/>
            <person name="Howarth C."/>
            <person name="Imamovic A."/>
            <person name="Larimer J."/>
            <person name="Martinez D."/>
            <person name="Murphy C."/>
            <person name="Pearson M.D."/>
            <person name="Persinoti G."/>
            <person name="Poon T."/>
            <person name="Priest M."/>
            <person name="Roberts A.D."/>
            <person name="Saif S."/>
            <person name="Shea T.D."/>
            <person name="Sykes S.N."/>
            <person name="Wortman J."/>
            <person name="Nusbaum C."/>
            <person name="Birren B."/>
        </authorList>
    </citation>
    <scope>NUCLEOTIDE SEQUENCE [LARGE SCALE GENOMIC DNA]</scope>
    <source>
        <strain evidence="2">CBS 288.86</strain>
    </source>
</reference>
<dbReference type="SMART" id="SM00028">
    <property type="entry name" value="TPR"/>
    <property type="match status" value="4"/>
</dbReference>
<evidence type="ECO:0000313" key="2">
    <source>
        <dbReference type="EMBL" id="EZF49834.1"/>
    </source>
</evidence>
<feature type="repeat" description="TPR" evidence="1">
    <location>
        <begin position="143"/>
        <end position="176"/>
    </location>
</feature>
<dbReference type="OrthoDB" id="5986190at2759"/>
<dbReference type="Gene3D" id="1.25.40.10">
    <property type="entry name" value="Tetratricopeptide repeat domain"/>
    <property type="match status" value="2"/>
</dbReference>
<dbReference type="SUPFAM" id="SSF48452">
    <property type="entry name" value="TPR-like"/>
    <property type="match status" value="2"/>
</dbReference>
<dbReference type="EMBL" id="KK207895">
    <property type="protein sequence ID" value="EZF49834.1"/>
    <property type="molecule type" value="Genomic_DNA"/>
</dbReference>
<evidence type="ECO:0008006" key="3">
    <source>
        <dbReference type="Google" id="ProtNLM"/>
    </source>
</evidence>
<evidence type="ECO:0000256" key="1">
    <source>
        <dbReference type="PROSITE-ProRule" id="PRU00339"/>
    </source>
</evidence>
<dbReference type="Proteomes" id="UP000023758">
    <property type="component" value="Unassembled WGS sequence"/>
</dbReference>
<proteinExistence type="predicted"/>
<name>A0A022VV53_TRIRU</name>